<dbReference type="OrthoDB" id="2162761at2759"/>
<reference evidence="10 11" key="1">
    <citation type="journal article" date="2015" name="Environ. Microbiol.">
        <title>Metagenome sequence of Elaphomyces granulatus from sporocarp tissue reveals Ascomycota ectomycorrhizal fingerprints of genome expansion and a Proteobacteria-rich microbiome.</title>
        <authorList>
            <person name="Quandt C.A."/>
            <person name="Kohler A."/>
            <person name="Hesse C.N."/>
            <person name="Sharpton T.J."/>
            <person name="Martin F."/>
            <person name="Spatafora J.W."/>
        </authorList>
    </citation>
    <scope>NUCLEOTIDE SEQUENCE [LARGE SCALE GENOMIC DNA]</scope>
    <source>
        <strain evidence="10 11">OSC145934</strain>
    </source>
</reference>
<accession>A0A232LNH7</accession>
<name>A0A232LNH7_9EURO</name>
<sequence>MTDDSRNDWDAPSSGDESLQSIPKPNIQVPEGKAKGKSKEDNPTIKRRCVGSACIACRKRKSKCDGNVPSCAACSSVYHTPCVYDPNSDHRRKGVYKKDIDNLRTRNITLQTLIHAILNYSDDDVYELVRQIRSCDSLEDVAESITAGEKGLALATAQDTTAGEPAAGDGDVETDIFETELAGKMSELMLDGSVKFIGGTSHLIFLPPGSELDESNSFLPGTGMDPSSNFFVASWTRVTDDMNLVGHLMTMYFTWHYAYFTTLSRDLFYRDYTAGRSSQYCSSLLVNAMLALGCHFTSWEGARQDPKDPATAGDHFFKEAKRLILEYDEHEKAKLCTVQALALMSVREAGCGREGKGWVYSGMSFRMAYDLGLNVDATSLGAYRFTEEEIDARRMTFWGCFLFDKCWSNYLGRQPQLSSPHISVPKFEIFPTEEAETWSPYTDSGVVREHTQPARTRAVALQISKLCEISDDLLVFFYHPAPLDRHRSKQTELKRLSDVHTRLEAWRKGLPKEMDAKEGQLPPVLLMQIYKRSYGLRQVCNIVIYIAHSACTIHLLNLPEKNAKRDVIHGLRNLEEIAESWLCARRTLRILELTANKWHIDLPSEAAAIFERTHLRWGSWGSWDHGSPPISEGSPSMPTRLSPAAPARHSTPGDSPAPTRQKDSQSPAPSHPIASQFQPSQFNNTAYMPSTDQEHRGFGGYSQSADQTQLISDMQAPFPSNSSAQQKTDVWGIAQDIPCNTSNSSNSPAPITNASPVPIFHPSTHNIVEESQDWWLAAPSAVALGLDSWGEGWGIGTTGTPIDLGYGIGTPSDSQLMKAESDINLSYQMNIGPDMHLSGLPPEATQPFCRTNLAAVILAMAATRKNIYSLGHMFCDLFNYLEMFRAVDRAGEGTAHMCECLQDILDLRHMSVAYYNLTRRPVKPLRSPGQGGEVDKKSVPSKDSIPSLPAVYNYNSSNITNSSKYRISIDPVLKKELEYLFIGVPRFFEAFFGLFSRNDVSNWLAPITAKIADFHEQTPKPLIKLVESTNTPLDGSKRERKSDKMALLLSKINSTGRKF</sequence>
<dbReference type="GO" id="GO:0005634">
    <property type="term" value="C:nucleus"/>
    <property type="evidence" value="ECO:0007669"/>
    <property type="project" value="UniProtKB-SubCell"/>
</dbReference>
<gene>
    <name evidence="10" type="ORF">Egran_06527</name>
</gene>
<evidence type="ECO:0000256" key="6">
    <source>
        <dbReference type="ARBA" id="ARBA00023163"/>
    </source>
</evidence>
<organism evidence="10 11">
    <name type="scientific">Elaphomyces granulatus</name>
    <dbReference type="NCBI Taxonomy" id="519963"/>
    <lineage>
        <taxon>Eukaryota</taxon>
        <taxon>Fungi</taxon>
        <taxon>Dikarya</taxon>
        <taxon>Ascomycota</taxon>
        <taxon>Pezizomycotina</taxon>
        <taxon>Eurotiomycetes</taxon>
        <taxon>Eurotiomycetidae</taxon>
        <taxon>Eurotiales</taxon>
        <taxon>Elaphomycetaceae</taxon>
        <taxon>Elaphomyces</taxon>
    </lineage>
</organism>
<dbReference type="GO" id="GO:0008270">
    <property type="term" value="F:zinc ion binding"/>
    <property type="evidence" value="ECO:0007669"/>
    <property type="project" value="InterPro"/>
</dbReference>
<comment type="caution">
    <text evidence="10">The sequence shown here is derived from an EMBL/GenBank/DDBJ whole genome shotgun (WGS) entry which is preliminary data.</text>
</comment>
<dbReference type="CDD" id="cd12148">
    <property type="entry name" value="fungal_TF_MHR"/>
    <property type="match status" value="1"/>
</dbReference>
<feature type="region of interest" description="Disordered" evidence="8">
    <location>
        <begin position="626"/>
        <end position="702"/>
    </location>
</feature>
<comment type="subcellular location">
    <subcellularLocation>
        <location evidence="1">Nucleus</location>
    </subcellularLocation>
</comment>
<evidence type="ECO:0000313" key="10">
    <source>
        <dbReference type="EMBL" id="OXV05705.1"/>
    </source>
</evidence>
<dbReference type="PANTHER" id="PTHR31313">
    <property type="entry name" value="TY1 ENHANCER ACTIVATOR"/>
    <property type="match status" value="1"/>
</dbReference>
<evidence type="ECO:0000259" key="9">
    <source>
        <dbReference type="PROSITE" id="PS50048"/>
    </source>
</evidence>
<dbReference type="EMBL" id="NPHW01006557">
    <property type="protein sequence ID" value="OXV05705.1"/>
    <property type="molecule type" value="Genomic_DNA"/>
</dbReference>
<keyword evidence="4" id="KW-0805">Transcription regulation</keyword>
<dbReference type="Proteomes" id="UP000243515">
    <property type="component" value="Unassembled WGS sequence"/>
</dbReference>
<evidence type="ECO:0000256" key="4">
    <source>
        <dbReference type="ARBA" id="ARBA00023015"/>
    </source>
</evidence>
<dbReference type="Pfam" id="PF00172">
    <property type="entry name" value="Zn_clus"/>
    <property type="match status" value="1"/>
</dbReference>
<evidence type="ECO:0000256" key="5">
    <source>
        <dbReference type="ARBA" id="ARBA00023125"/>
    </source>
</evidence>
<keyword evidence="5" id="KW-0238">DNA-binding</keyword>
<keyword evidence="7" id="KW-0539">Nucleus</keyword>
<dbReference type="InterPro" id="IPR007219">
    <property type="entry name" value="XnlR_reg_dom"/>
</dbReference>
<dbReference type="GO" id="GO:0006351">
    <property type="term" value="P:DNA-templated transcription"/>
    <property type="evidence" value="ECO:0007669"/>
    <property type="project" value="InterPro"/>
</dbReference>
<dbReference type="SMART" id="SM00066">
    <property type="entry name" value="GAL4"/>
    <property type="match status" value="1"/>
</dbReference>
<dbReference type="InterPro" id="IPR001138">
    <property type="entry name" value="Zn2Cys6_DnaBD"/>
</dbReference>
<keyword evidence="2" id="KW-0479">Metal-binding</keyword>
<dbReference type="Gene3D" id="4.10.240.10">
    <property type="entry name" value="Zn(2)-C6 fungal-type DNA-binding domain"/>
    <property type="match status" value="1"/>
</dbReference>
<evidence type="ECO:0000313" key="11">
    <source>
        <dbReference type="Proteomes" id="UP000243515"/>
    </source>
</evidence>
<dbReference type="AlphaFoldDB" id="A0A232LNH7"/>
<dbReference type="Pfam" id="PF04082">
    <property type="entry name" value="Fungal_trans"/>
    <property type="match status" value="1"/>
</dbReference>
<dbReference type="PROSITE" id="PS50048">
    <property type="entry name" value="ZN2_CY6_FUNGAL_2"/>
    <property type="match status" value="1"/>
</dbReference>
<dbReference type="SUPFAM" id="SSF57701">
    <property type="entry name" value="Zn2/Cys6 DNA-binding domain"/>
    <property type="match status" value="1"/>
</dbReference>
<dbReference type="GO" id="GO:0000981">
    <property type="term" value="F:DNA-binding transcription factor activity, RNA polymerase II-specific"/>
    <property type="evidence" value="ECO:0007669"/>
    <property type="project" value="InterPro"/>
</dbReference>
<feature type="domain" description="Zn(2)-C6 fungal-type" evidence="9">
    <location>
        <begin position="53"/>
        <end position="84"/>
    </location>
</feature>
<evidence type="ECO:0000256" key="2">
    <source>
        <dbReference type="ARBA" id="ARBA00022723"/>
    </source>
</evidence>
<dbReference type="PANTHER" id="PTHR31313:SF81">
    <property type="entry name" value="TY1 ENHANCER ACTIVATOR"/>
    <property type="match status" value="1"/>
</dbReference>
<dbReference type="CDD" id="cd00067">
    <property type="entry name" value="GAL4"/>
    <property type="match status" value="1"/>
</dbReference>
<keyword evidence="11" id="KW-1185">Reference proteome</keyword>
<proteinExistence type="predicted"/>
<dbReference type="PROSITE" id="PS00463">
    <property type="entry name" value="ZN2_CY6_FUNGAL_1"/>
    <property type="match status" value="1"/>
</dbReference>
<feature type="compositionally biased region" description="Polar residues" evidence="8">
    <location>
        <begin position="664"/>
        <end position="691"/>
    </location>
</feature>
<evidence type="ECO:0000256" key="1">
    <source>
        <dbReference type="ARBA" id="ARBA00004123"/>
    </source>
</evidence>
<keyword evidence="3" id="KW-0862">Zinc</keyword>
<protein>
    <recommendedName>
        <fullName evidence="9">Zn(2)-C6 fungal-type domain-containing protein</fullName>
    </recommendedName>
</protein>
<dbReference type="InterPro" id="IPR036864">
    <property type="entry name" value="Zn2-C6_fun-type_DNA-bd_sf"/>
</dbReference>
<evidence type="ECO:0000256" key="7">
    <source>
        <dbReference type="ARBA" id="ARBA00023242"/>
    </source>
</evidence>
<keyword evidence="6" id="KW-0804">Transcription</keyword>
<dbReference type="SMART" id="SM00906">
    <property type="entry name" value="Fungal_trans"/>
    <property type="match status" value="1"/>
</dbReference>
<feature type="compositionally biased region" description="Basic and acidic residues" evidence="8">
    <location>
        <begin position="32"/>
        <end position="42"/>
    </location>
</feature>
<dbReference type="InterPro" id="IPR051615">
    <property type="entry name" value="Transcr_Regulatory_Elem"/>
</dbReference>
<feature type="region of interest" description="Disordered" evidence="8">
    <location>
        <begin position="1"/>
        <end position="42"/>
    </location>
</feature>
<evidence type="ECO:0000256" key="8">
    <source>
        <dbReference type="SAM" id="MobiDB-lite"/>
    </source>
</evidence>
<dbReference type="GO" id="GO:0003677">
    <property type="term" value="F:DNA binding"/>
    <property type="evidence" value="ECO:0007669"/>
    <property type="project" value="UniProtKB-KW"/>
</dbReference>
<evidence type="ECO:0000256" key="3">
    <source>
        <dbReference type="ARBA" id="ARBA00022833"/>
    </source>
</evidence>